<feature type="region of interest" description="Disordered" evidence="1">
    <location>
        <begin position="89"/>
        <end position="110"/>
    </location>
</feature>
<dbReference type="PROSITE" id="PS51257">
    <property type="entry name" value="PROKAR_LIPOPROTEIN"/>
    <property type="match status" value="1"/>
</dbReference>
<feature type="signal peptide" evidence="2">
    <location>
        <begin position="1"/>
        <end position="19"/>
    </location>
</feature>
<evidence type="ECO:0000256" key="1">
    <source>
        <dbReference type="SAM" id="MobiDB-lite"/>
    </source>
</evidence>
<protein>
    <recommendedName>
        <fullName evidence="5">Lipoprotein</fullName>
    </recommendedName>
</protein>
<evidence type="ECO:0000313" key="4">
    <source>
        <dbReference type="Proteomes" id="UP000474802"/>
    </source>
</evidence>
<dbReference type="Proteomes" id="UP000474802">
    <property type="component" value="Unassembled WGS sequence"/>
</dbReference>
<name>A0A6M1SXE2_9HYPH</name>
<accession>A0A6M1SXE2</accession>
<evidence type="ECO:0008006" key="5">
    <source>
        <dbReference type="Google" id="ProtNLM"/>
    </source>
</evidence>
<sequence length="110" mass="11427">MTIKAWLYPLAILPILALAACGDDPDDAVSVQRQPDGSSTVQIQVPNGQQAIDDLRNGAADMTAEAKVQAVAAARATAENAARLIGQSEAEIKAAGDDAERTTREALGLQ</sequence>
<evidence type="ECO:0000256" key="2">
    <source>
        <dbReference type="SAM" id="SignalP"/>
    </source>
</evidence>
<keyword evidence="2" id="KW-0732">Signal</keyword>
<feature type="compositionally biased region" description="Basic and acidic residues" evidence="1">
    <location>
        <begin position="90"/>
        <end position="104"/>
    </location>
</feature>
<organism evidence="3 4">
    <name type="scientific">Devosia aurantiaca</name>
    <dbReference type="NCBI Taxonomy" id="2714858"/>
    <lineage>
        <taxon>Bacteria</taxon>
        <taxon>Pseudomonadati</taxon>
        <taxon>Pseudomonadota</taxon>
        <taxon>Alphaproteobacteria</taxon>
        <taxon>Hyphomicrobiales</taxon>
        <taxon>Devosiaceae</taxon>
        <taxon>Devosia</taxon>
    </lineage>
</organism>
<feature type="chain" id="PRO_5026706395" description="Lipoprotein" evidence="2">
    <location>
        <begin position="20"/>
        <end position="110"/>
    </location>
</feature>
<dbReference type="EMBL" id="JAALFG010000004">
    <property type="protein sequence ID" value="NGP18963.1"/>
    <property type="molecule type" value="Genomic_DNA"/>
</dbReference>
<reference evidence="3 4" key="2">
    <citation type="submission" date="2020-03" db="EMBL/GenBank/DDBJ databases">
        <title>Devosia chinhatensis sp. nov., isolated from a hexachlorocyclohexane (HCH) dump site in India.</title>
        <authorList>
            <person name="Kumar M."/>
            <person name="Lal R."/>
        </authorList>
    </citation>
    <scope>NUCLEOTIDE SEQUENCE [LARGE SCALE GENOMIC DNA]</scope>
    <source>
        <strain evidence="3 4">H239</strain>
    </source>
</reference>
<proteinExistence type="predicted"/>
<evidence type="ECO:0000313" key="3">
    <source>
        <dbReference type="EMBL" id="NGP18963.1"/>
    </source>
</evidence>
<gene>
    <name evidence="3" type="ORF">G5575_16050</name>
</gene>
<reference evidence="3 4" key="1">
    <citation type="submission" date="2020-02" db="EMBL/GenBank/DDBJ databases">
        <authorList>
            <person name="Khan S.A."/>
            <person name="Jeon C.O."/>
            <person name="Chun B.H."/>
        </authorList>
    </citation>
    <scope>NUCLEOTIDE SEQUENCE [LARGE SCALE GENOMIC DNA]</scope>
    <source>
        <strain evidence="3 4">H239</strain>
    </source>
</reference>
<dbReference type="AlphaFoldDB" id="A0A6M1SXE2"/>
<comment type="caution">
    <text evidence="3">The sequence shown here is derived from an EMBL/GenBank/DDBJ whole genome shotgun (WGS) entry which is preliminary data.</text>
</comment>
<dbReference type="RefSeq" id="WP_164535220.1">
    <property type="nucleotide sequence ID" value="NZ_JAALFG010000004.1"/>
</dbReference>
<keyword evidence="4" id="KW-1185">Reference proteome</keyword>